<dbReference type="InterPro" id="IPR036390">
    <property type="entry name" value="WH_DNA-bd_sf"/>
</dbReference>
<dbReference type="InterPro" id="IPR036388">
    <property type="entry name" value="WH-like_DNA-bd_sf"/>
</dbReference>
<dbReference type="Proteomes" id="UP000426328">
    <property type="component" value="Chromosome"/>
</dbReference>
<dbReference type="Pfam" id="PF14947">
    <property type="entry name" value="HTH_45"/>
    <property type="match status" value="1"/>
</dbReference>
<evidence type="ECO:0000313" key="5">
    <source>
        <dbReference type="Proteomes" id="UP000474054"/>
    </source>
</evidence>
<protein>
    <submittedName>
        <fullName evidence="3">MarR family transcriptional regulator</fullName>
    </submittedName>
</protein>
<accession>A0A650CT93</accession>
<evidence type="ECO:0000313" key="4">
    <source>
        <dbReference type="Proteomes" id="UP000426328"/>
    </source>
</evidence>
<name>A0A650CT93_ACIAM</name>
<dbReference type="AlphaFoldDB" id="A0A650CT93"/>
<proteinExistence type="predicted"/>
<dbReference type="Proteomes" id="UP000474054">
    <property type="component" value="Unassembled WGS sequence"/>
</dbReference>
<dbReference type="InterPro" id="IPR038723">
    <property type="entry name" value="ArnR1-like_HTH"/>
</dbReference>
<dbReference type="Gene3D" id="1.10.10.10">
    <property type="entry name" value="Winged helix-like DNA-binding domain superfamily/Winged helix DNA-binding domain"/>
    <property type="match status" value="1"/>
</dbReference>
<evidence type="ECO:0000313" key="3">
    <source>
        <dbReference type="EMBL" id="QGR21039.1"/>
    </source>
</evidence>
<evidence type="ECO:0000313" key="2">
    <source>
        <dbReference type="EMBL" id="MQL55507.1"/>
    </source>
</evidence>
<reference evidence="2 5" key="1">
    <citation type="submission" date="2019-10" db="EMBL/GenBank/DDBJ databases">
        <title>Comparative genomics of sulfur disproportionating microorganisms.</title>
        <authorList>
            <person name="Ward L.M."/>
            <person name="Bertran E."/>
            <person name="Johnston D."/>
        </authorList>
    </citation>
    <scope>NUCLEOTIDE SEQUENCE [LARGE SCALE GENOMIC DNA]</scope>
    <source>
        <strain evidence="2 5">DSM 3772</strain>
    </source>
</reference>
<evidence type="ECO:0000259" key="1">
    <source>
        <dbReference type="Pfam" id="PF14947"/>
    </source>
</evidence>
<dbReference type="KEGG" id="aamb:D1866_02610"/>
<organism evidence="3 4">
    <name type="scientific">Acidianus ambivalens</name>
    <name type="common">Desulfurolobus ambivalens</name>
    <dbReference type="NCBI Taxonomy" id="2283"/>
    <lineage>
        <taxon>Archaea</taxon>
        <taxon>Thermoproteota</taxon>
        <taxon>Thermoprotei</taxon>
        <taxon>Sulfolobales</taxon>
        <taxon>Sulfolobaceae</taxon>
        <taxon>Acidianus</taxon>
    </lineage>
</organism>
<feature type="domain" description="ArnR1-like winged helix-turn-helix" evidence="1">
    <location>
        <begin position="17"/>
        <end position="75"/>
    </location>
</feature>
<keyword evidence="4" id="KW-1185">Reference proteome</keyword>
<gene>
    <name evidence="3" type="ORF">D1866_02610</name>
    <name evidence="2" type="ORF">GFB69_07075</name>
</gene>
<sequence length="137" mass="15591">MNGNNQSGGIRALKSEKILEYCKTPKSFTELKELTGLSDAGLYKALNKFLEEGLIRKTEEGKYVTTDKGEKAYNNQLKSLMEEGIWIEYYGIGEDKIREILKILKSVKGEFYLKASSSSDESLLEQLIILQELNRNE</sequence>
<dbReference type="SUPFAM" id="SSF46785">
    <property type="entry name" value="Winged helix' DNA-binding domain"/>
    <property type="match status" value="1"/>
</dbReference>
<dbReference type="EMBL" id="CP045482">
    <property type="protein sequence ID" value="QGR21039.1"/>
    <property type="molecule type" value="Genomic_DNA"/>
</dbReference>
<reference evidence="3 4" key="2">
    <citation type="submission" date="2019-10" db="EMBL/GenBank/DDBJ databases">
        <title>Genome Sequences from Six Type Strain Members of the Archaeal Family Sulfolobaceae: Acidianus ambivalens, Acidianus infernus, Metallosphaera prunae, Stygiolobus azoricus, Sulfolobus metallicus, and Sulfurisphaera ohwakuensis.</title>
        <authorList>
            <person name="Counts J.A."/>
            <person name="Kelly R.M."/>
        </authorList>
    </citation>
    <scope>NUCLEOTIDE SEQUENCE [LARGE SCALE GENOMIC DNA]</scope>
    <source>
        <strain evidence="3 4">LEI 10</strain>
    </source>
</reference>
<dbReference type="EMBL" id="WHYS01000001">
    <property type="protein sequence ID" value="MQL55507.1"/>
    <property type="molecule type" value="Genomic_DNA"/>
</dbReference>